<evidence type="ECO:0000313" key="3">
    <source>
        <dbReference type="Proteomes" id="UP000319817"/>
    </source>
</evidence>
<evidence type="ECO:0000313" key="2">
    <source>
        <dbReference type="EMBL" id="QDT10060.1"/>
    </source>
</evidence>
<keyword evidence="3" id="KW-1185">Reference proteome</keyword>
<reference evidence="2 3" key="1">
    <citation type="submission" date="2019-02" db="EMBL/GenBank/DDBJ databases">
        <title>Deep-cultivation of Planctomycetes and their phenomic and genomic characterization uncovers novel biology.</title>
        <authorList>
            <person name="Wiegand S."/>
            <person name="Jogler M."/>
            <person name="Boedeker C."/>
            <person name="Pinto D."/>
            <person name="Vollmers J."/>
            <person name="Rivas-Marin E."/>
            <person name="Kohn T."/>
            <person name="Peeters S.H."/>
            <person name="Heuer A."/>
            <person name="Rast P."/>
            <person name="Oberbeckmann S."/>
            <person name="Bunk B."/>
            <person name="Jeske O."/>
            <person name="Meyerdierks A."/>
            <person name="Storesund J.E."/>
            <person name="Kallscheuer N."/>
            <person name="Luecker S."/>
            <person name="Lage O.M."/>
            <person name="Pohl T."/>
            <person name="Merkel B.J."/>
            <person name="Hornburger P."/>
            <person name="Mueller R.-W."/>
            <person name="Bruemmer F."/>
            <person name="Labrenz M."/>
            <person name="Spormann A.M."/>
            <person name="Op den Camp H."/>
            <person name="Overmann J."/>
            <person name="Amann R."/>
            <person name="Jetten M.S.M."/>
            <person name="Mascher T."/>
            <person name="Medema M.H."/>
            <person name="Devos D.P."/>
            <person name="Kaster A.-K."/>
            <person name="Ovreas L."/>
            <person name="Rohde M."/>
            <person name="Galperin M.Y."/>
            <person name="Jogler C."/>
        </authorList>
    </citation>
    <scope>NUCLEOTIDE SEQUENCE [LARGE SCALE GENOMIC DNA]</scope>
    <source>
        <strain evidence="2 3">K23_9</strain>
    </source>
</reference>
<name>A0A517NSF7_9BACT</name>
<feature type="region of interest" description="Disordered" evidence="1">
    <location>
        <begin position="1"/>
        <end position="40"/>
    </location>
</feature>
<dbReference type="EMBL" id="CP036526">
    <property type="protein sequence ID" value="QDT10060.1"/>
    <property type="molecule type" value="Genomic_DNA"/>
</dbReference>
<accession>A0A517NSF7</accession>
<dbReference type="AlphaFoldDB" id="A0A517NSF7"/>
<dbReference type="Proteomes" id="UP000319817">
    <property type="component" value="Chromosome"/>
</dbReference>
<protein>
    <submittedName>
        <fullName evidence="2">Uncharacterized protein</fullName>
    </submittedName>
</protein>
<gene>
    <name evidence="2" type="ORF">K239x_20130</name>
</gene>
<proteinExistence type="predicted"/>
<sequence length="68" mass="7422">MGDPRGSASYFAAPKSRPERNRDSHRKSPAMADAASRRRPTCKVDLIETTGLIDDGAADVAGLFRCWD</sequence>
<evidence type="ECO:0000256" key="1">
    <source>
        <dbReference type="SAM" id="MobiDB-lite"/>
    </source>
</evidence>
<organism evidence="2 3">
    <name type="scientific">Stieleria marina</name>
    <dbReference type="NCBI Taxonomy" id="1930275"/>
    <lineage>
        <taxon>Bacteria</taxon>
        <taxon>Pseudomonadati</taxon>
        <taxon>Planctomycetota</taxon>
        <taxon>Planctomycetia</taxon>
        <taxon>Pirellulales</taxon>
        <taxon>Pirellulaceae</taxon>
        <taxon>Stieleria</taxon>
    </lineage>
</organism>